<evidence type="ECO:0000256" key="1">
    <source>
        <dbReference type="ARBA" id="ARBA00010134"/>
    </source>
</evidence>
<name>A0A7J7KBH2_BUGNE</name>
<dbReference type="PROSITE" id="PS50208">
    <property type="entry name" value="CASPASE_P20"/>
    <property type="match status" value="1"/>
</dbReference>
<evidence type="ECO:0000313" key="3">
    <source>
        <dbReference type="EMBL" id="KAF6034906.1"/>
    </source>
</evidence>
<dbReference type="SUPFAM" id="SSF52129">
    <property type="entry name" value="Caspase-like"/>
    <property type="match status" value="1"/>
</dbReference>
<comment type="caution">
    <text evidence="3">The sequence shown here is derived from an EMBL/GenBank/DDBJ whole genome shotgun (WGS) entry which is preliminary data.</text>
</comment>
<dbReference type="GO" id="GO:0004197">
    <property type="term" value="F:cysteine-type endopeptidase activity"/>
    <property type="evidence" value="ECO:0007669"/>
    <property type="project" value="InterPro"/>
</dbReference>
<organism evidence="3 4">
    <name type="scientific">Bugula neritina</name>
    <name type="common">Brown bryozoan</name>
    <name type="synonym">Sertularia neritina</name>
    <dbReference type="NCBI Taxonomy" id="10212"/>
    <lineage>
        <taxon>Eukaryota</taxon>
        <taxon>Metazoa</taxon>
        <taxon>Spiralia</taxon>
        <taxon>Lophotrochozoa</taxon>
        <taxon>Bryozoa</taxon>
        <taxon>Gymnolaemata</taxon>
        <taxon>Cheilostomatida</taxon>
        <taxon>Flustrina</taxon>
        <taxon>Buguloidea</taxon>
        <taxon>Bugulidae</taxon>
        <taxon>Bugula</taxon>
    </lineage>
</organism>
<reference evidence="3" key="1">
    <citation type="submission" date="2020-06" db="EMBL/GenBank/DDBJ databases">
        <title>Draft genome of Bugula neritina, a colonial animal packing powerful symbionts and potential medicines.</title>
        <authorList>
            <person name="Rayko M."/>
        </authorList>
    </citation>
    <scope>NUCLEOTIDE SEQUENCE [LARGE SCALE GENOMIC DNA]</scope>
    <source>
        <strain evidence="3">Kwan_BN1</strain>
    </source>
</reference>
<sequence>MFETLKVLKAGLFSTDTDYRDSVYKFTENILKVLKYCLNEYSLLDSAYTMSHTLFSSAVGAQYALVSTTQRSQMQAEERVLEEDVMCIVIDMSRVHQPKQETAQNILNDMDQPSYNIRKHDSMHSLVTEFSKDSNVRKVTVNSTLNKKYTRDSIDHNVSEIGRVDSSDRHRPSVTEGVGIFDEKTSKSGNDELEYSQKLLISGETRGKALIICNQHEFKPGMTAKELATVASRKKALKTCETVFNQYFGFEVVSRVDLSATEILNSISQFSTSSGHGLMAALAIFSHGSQGQIMGGDGYSLCSVQDILNSFNSGAVQNIPKLLLLSCCRGNILREFNRAPDGFESSTEFPWPENEVTLLYQPIRKVMDESFKKRKWSETAFPVLEIPVDCYLMFSTLPDSRSKRELMITCLLNHLREMTGGSRRGLVTPTTPTSQTDRATLRDDSVLPSNTNSMSIIRNNPVVRVELLDLLTDVAGIMRETSRSTQYANLCYTTDRNSKQIFLDMLTPSSDTC</sequence>
<evidence type="ECO:0000259" key="2">
    <source>
        <dbReference type="PROSITE" id="PS50208"/>
    </source>
</evidence>
<accession>A0A7J7KBH2</accession>
<dbReference type="InterPro" id="IPR052039">
    <property type="entry name" value="Caspase-related_regulators"/>
</dbReference>
<gene>
    <name evidence="3" type="ORF">EB796_006775</name>
</gene>
<proteinExistence type="inferred from homology"/>
<dbReference type="GO" id="GO:0006508">
    <property type="term" value="P:proteolysis"/>
    <property type="evidence" value="ECO:0007669"/>
    <property type="project" value="InterPro"/>
</dbReference>
<dbReference type="PANTHER" id="PTHR22576:SF41">
    <property type="entry name" value="CASPASE 14, APOPTOSIS-RELATED CYSTEINE PEPTIDASE"/>
    <property type="match status" value="1"/>
</dbReference>
<feature type="domain" description="Caspase family p20" evidence="2">
    <location>
        <begin position="205"/>
        <end position="332"/>
    </location>
</feature>
<dbReference type="PANTHER" id="PTHR22576">
    <property type="entry name" value="MUCOSA ASSOCIATED LYMPHOID TISSUE LYMPHOMA TRANSLOCATION PROTEIN 1/PARACASPASE"/>
    <property type="match status" value="1"/>
</dbReference>
<dbReference type="InterPro" id="IPR029030">
    <property type="entry name" value="Caspase-like_dom_sf"/>
</dbReference>
<keyword evidence="4" id="KW-1185">Reference proteome</keyword>
<dbReference type="InterPro" id="IPR001309">
    <property type="entry name" value="Pept_C14_p20"/>
</dbReference>
<dbReference type="InterPro" id="IPR015917">
    <property type="entry name" value="Pept_C14A"/>
</dbReference>
<dbReference type="Proteomes" id="UP000593567">
    <property type="component" value="Unassembled WGS sequence"/>
</dbReference>
<comment type="similarity">
    <text evidence="1">Belongs to the peptidase C14A family.</text>
</comment>
<evidence type="ECO:0000313" key="4">
    <source>
        <dbReference type="Proteomes" id="UP000593567"/>
    </source>
</evidence>
<dbReference type="AlphaFoldDB" id="A0A7J7KBH2"/>
<dbReference type="Pfam" id="PF00656">
    <property type="entry name" value="Peptidase_C14"/>
    <property type="match status" value="1"/>
</dbReference>
<protein>
    <recommendedName>
        <fullName evidence="2">Caspase family p20 domain-containing protein</fullName>
    </recommendedName>
</protein>
<dbReference type="EMBL" id="VXIV02000971">
    <property type="protein sequence ID" value="KAF6034906.1"/>
    <property type="molecule type" value="Genomic_DNA"/>
</dbReference>
<dbReference type="InterPro" id="IPR011600">
    <property type="entry name" value="Pept_C14_caspase"/>
</dbReference>
<dbReference type="SMART" id="SM00115">
    <property type="entry name" value="CASc"/>
    <property type="match status" value="1"/>
</dbReference>
<dbReference type="Gene3D" id="3.40.50.1460">
    <property type="match status" value="1"/>
</dbReference>